<evidence type="ECO:0008006" key="4">
    <source>
        <dbReference type="Google" id="ProtNLM"/>
    </source>
</evidence>
<evidence type="ECO:0000313" key="3">
    <source>
        <dbReference type="Proteomes" id="UP001341840"/>
    </source>
</evidence>
<dbReference type="Proteomes" id="UP001341840">
    <property type="component" value="Unassembled WGS sequence"/>
</dbReference>
<name>A0ABU6YB87_9FABA</name>
<evidence type="ECO:0000256" key="1">
    <source>
        <dbReference type="SAM" id="MobiDB-lite"/>
    </source>
</evidence>
<organism evidence="2 3">
    <name type="scientific">Stylosanthes scabra</name>
    <dbReference type="NCBI Taxonomy" id="79078"/>
    <lineage>
        <taxon>Eukaryota</taxon>
        <taxon>Viridiplantae</taxon>
        <taxon>Streptophyta</taxon>
        <taxon>Embryophyta</taxon>
        <taxon>Tracheophyta</taxon>
        <taxon>Spermatophyta</taxon>
        <taxon>Magnoliopsida</taxon>
        <taxon>eudicotyledons</taxon>
        <taxon>Gunneridae</taxon>
        <taxon>Pentapetalae</taxon>
        <taxon>rosids</taxon>
        <taxon>fabids</taxon>
        <taxon>Fabales</taxon>
        <taxon>Fabaceae</taxon>
        <taxon>Papilionoideae</taxon>
        <taxon>50 kb inversion clade</taxon>
        <taxon>dalbergioids sensu lato</taxon>
        <taxon>Dalbergieae</taxon>
        <taxon>Pterocarpus clade</taxon>
        <taxon>Stylosanthes</taxon>
    </lineage>
</organism>
<feature type="compositionally biased region" description="Polar residues" evidence="1">
    <location>
        <begin position="230"/>
        <end position="241"/>
    </location>
</feature>
<keyword evidence="3" id="KW-1185">Reference proteome</keyword>
<feature type="region of interest" description="Disordered" evidence="1">
    <location>
        <begin position="230"/>
        <end position="254"/>
    </location>
</feature>
<dbReference type="EMBL" id="JASCZI010241816">
    <property type="protein sequence ID" value="MED6207304.1"/>
    <property type="molecule type" value="Genomic_DNA"/>
</dbReference>
<gene>
    <name evidence="2" type="ORF">PIB30_034505</name>
</gene>
<sequence>MKEQGRRELSVENTVRSLALPKEGTRGRVWAFVSGDRRRNFWGNIGDGRPKSQTWLNMKLYVALAKYRRKPDDVTPGMTYGMNTVMKWVPKRVGLPRKDDVLAMNQGKQNKEGAMELSHHNKGIFWSLSRRVWIEIMGMPVCLWCKENFKRIASSWGKVVQFDNRTELSKSYSVTRVLVDCYQWELVNEWVKVSIDERAFTVHVKEVGSEIYSVQAHPNLNESSTQFVSSEEGTSFSTVRETPTGDGKTTELEL</sequence>
<evidence type="ECO:0000313" key="2">
    <source>
        <dbReference type="EMBL" id="MED6207304.1"/>
    </source>
</evidence>
<reference evidence="2 3" key="1">
    <citation type="journal article" date="2023" name="Plants (Basel)">
        <title>Bridging the Gap: Combining Genomics and Transcriptomics Approaches to Understand Stylosanthes scabra, an Orphan Legume from the Brazilian Caatinga.</title>
        <authorList>
            <person name="Ferreira-Neto J.R.C."/>
            <person name="da Silva M.D."/>
            <person name="Binneck E."/>
            <person name="de Melo N.F."/>
            <person name="da Silva R.H."/>
            <person name="de Melo A.L.T.M."/>
            <person name="Pandolfi V."/>
            <person name="Bustamante F.O."/>
            <person name="Brasileiro-Vidal A.C."/>
            <person name="Benko-Iseppon A.M."/>
        </authorList>
    </citation>
    <scope>NUCLEOTIDE SEQUENCE [LARGE SCALE GENOMIC DNA]</scope>
    <source>
        <tissue evidence="2">Leaves</tissue>
    </source>
</reference>
<comment type="caution">
    <text evidence="2">The sequence shown here is derived from an EMBL/GenBank/DDBJ whole genome shotgun (WGS) entry which is preliminary data.</text>
</comment>
<proteinExistence type="predicted"/>
<protein>
    <recommendedName>
        <fullName evidence="4">DUF4283 domain-containing protein</fullName>
    </recommendedName>
</protein>
<accession>A0ABU6YB87</accession>